<evidence type="ECO:0000256" key="7">
    <source>
        <dbReference type="RuleBase" id="RU000461"/>
    </source>
</evidence>
<keyword evidence="7" id="KW-0560">Oxidoreductase</keyword>
<accession>A0AAD8TK37</accession>
<keyword evidence="5 8" id="KW-0472">Membrane</keyword>
<keyword evidence="7" id="KW-0503">Monooxygenase</keyword>
<evidence type="ECO:0000256" key="4">
    <source>
        <dbReference type="ARBA" id="ARBA00022989"/>
    </source>
</evidence>
<dbReference type="Proteomes" id="UP001231189">
    <property type="component" value="Unassembled WGS sequence"/>
</dbReference>
<dbReference type="InterPro" id="IPR017972">
    <property type="entry name" value="Cyt_P450_CS"/>
</dbReference>
<evidence type="ECO:0000256" key="1">
    <source>
        <dbReference type="ARBA" id="ARBA00004167"/>
    </source>
</evidence>
<dbReference type="InterPro" id="IPR001128">
    <property type="entry name" value="Cyt_P450"/>
</dbReference>
<organism evidence="9 10">
    <name type="scientific">Lolium multiflorum</name>
    <name type="common">Italian ryegrass</name>
    <name type="synonym">Lolium perenne subsp. multiflorum</name>
    <dbReference type="NCBI Taxonomy" id="4521"/>
    <lineage>
        <taxon>Eukaryota</taxon>
        <taxon>Viridiplantae</taxon>
        <taxon>Streptophyta</taxon>
        <taxon>Embryophyta</taxon>
        <taxon>Tracheophyta</taxon>
        <taxon>Spermatophyta</taxon>
        <taxon>Magnoliopsida</taxon>
        <taxon>Liliopsida</taxon>
        <taxon>Poales</taxon>
        <taxon>Poaceae</taxon>
        <taxon>BOP clade</taxon>
        <taxon>Pooideae</taxon>
        <taxon>Poodae</taxon>
        <taxon>Poeae</taxon>
        <taxon>Poeae Chloroplast Group 2 (Poeae type)</taxon>
        <taxon>Loliodinae</taxon>
        <taxon>Loliinae</taxon>
        <taxon>Lolium</taxon>
    </lineage>
</organism>
<proteinExistence type="inferred from homology"/>
<dbReference type="InterPro" id="IPR051103">
    <property type="entry name" value="Plant_metabolite_P450s"/>
</dbReference>
<dbReference type="CDD" id="cd11075">
    <property type="entry name" value="CYP77_89"/>
    <property type="match status" value="1"/>
</dbReference>
<keyword evidence="3 6" id="KW-0479">Metal-binding</keyword>
<comment type="subcellular location">
    <subcellularLocation>
        <location evidence="1">Membrane</location>
        <topology evidence="1">Single-pass membrane protein</topology>
    </subcellularLocation>
</comment>
<dbReference type="GO" id="GO:0016020">
    <property type="term" value="C:membrane"/>
    <property type="evidence" value="ECO:0007669"/>
    <property type="project" value="UniProtKB-SubCell"/>
</dbReference>
<reference evidence="9" key="1">
    <citation type="submission" date="2023-07" db="EMBL/GenBank/DDBJ databases">
        <title>A chromosome-level genome assembly of Lolium multiflorum.</title>
        <authorList>
            <person name="Chen Y."/>
            <person name="Copetti D."/>
            <person name="Kolliker R."/>
            <person name="Studer B."/>
        </authorList>
    </citation>
    <scope>NUCLEOTIDE SEQUENCE</scope>
    <source>
        <strain evidence="9">02402/16</strain>
        <tissue evidence="9">Leaf</tissue>
    </source>
</reference>
<evidence type="ECO:0000256" key="2">
    <source>
        <dbReference type="ARBA" id="ARBA00022692"/>
    </source>
</evidence>
<dbReference type="AlphaFoldDB" id="A0AAD8TK37"/>
<keyword evidence="6 7" id="KW-0408">Iron</keyword>
<dbReference type="PROSITE" id="PS00086">
    <property type="entry name" value="CYTOCHROME_P450"/>
    <property type="match status" value="1"/>
</dbReference>
<evidence type="ECO:0000256" key="6">
    <source>
        <dbReference type="PIRSR" id="PIRSR602401-1"/>
    </source>
</evidence>
<comment type="cofactor">
    <cofactor evidence="6">
        <name>heme</name>
        <dbReference type="ChEBI" id="CHEBI:30413"/>
    </cofactor>
</comment>
<evidence type="ECO:0000256" key="3">
    <source>
        <dbReference type="ARBA" id="ARBA00022723"/>
    </source>
</evidence>
<gene>
    <name evidence="9" type="ORF">QYE76_044125</name>
</gene>
<dbReference type="PANTHER" id="PTHR24298">
    <property type="entry name" value="FLAVONOID 3'-MONOOXYGENASE-RELATED"/>
    <property type="match status" value="1"/>
</dbReference>
<protein>
    <recommendedName>
        <fullName evidence="11">Cytochrome P450</fullName>
    </recommendedName>
</protein>
<dbReference type="GO" id="GO:0005506">
    <property type="term" value="F:iron ion binding"/>
    <property type="evidence" value="ECO:0007669"/>
    <property type="project" value="InterPro"/>
</dbReference>
<dbReference type="GO" id="GO:0020037">
    <property type="term" value="F:heme binding"/>
    <property type="evidence" value="ECO:0007669"/>
    <property type="project" value="InterPro"/>
</dbReference>
<dbReference type="InterPro" id="IPR036396">
    <property type="entry name" value="Cyt_P450_sf"/>
</dbReference>
<evidence type="ECO:0000256" key="5">
    <source>
        <dbReference type="ARBA" id="ARBA00023136"/>
    </source>
</evidence>
<evidence type="ECO:0000313" key="9">
    <source>
        <dbReference type="EMBL" id="KAK1683277.1"/>
    </source>
</evidence>
<evidence type="ECO:0000256" key="8">
    <source>
        <dbReference type="SAM" id="Phobius"/>
    </source>
</evidence>
<comment type="caution">
    <text evidence="9">The sequence shown here is derived from an EMBL/GenBank/DDBJ whole genome shotgun (WGS) entry which is preliminary data.</text>
</comment>
<sequence>MEDGFFNTPLLLLCITLAAALMFLLRHRRKAQLPPGPPALLFLAKFLALRRSIFDLIPLLLELHARYGPVISVHLFQTFVFIRDRHVAHRVLVQAGATFADRPRKSDPELLFSAGGRDITSSPYGPYWRLLRRNLVVGSLSPARVREFAPARRWACDALVTNLLRAQKSGGALESRPKVVVPVRPFLRRAMFELLVYMCFGVRLQDEVLDEIEELQNSALCSITAFPVFALFPAITKRLFRKRWAEYVELRRRLDGIFTPLIYSARVHHGDDEDMPPCYADSLRVIRVADEGGRPLTDMEKVSLCCEFLDGGTDTTVTLLEWTMAELASRADIQTKVYEEVKSSAEFSDCDRLATPYLKAVILESLRLHPPSHFLLPHGTKTDAIIEGYEVPKGAQLNFLVAEIGRDPAVWTDALEFRPERFMDGGEGCGVDITGSREIKMMPFGAGRRMCPAYSLGMHHAEYFLARLVREMEWRPAVEGEAVDMTEKLYFTTVMKHPLHVRIIVRN</sequence>
<name>A0AAD8TK37_LOLMU</name>
<evidence type="ECO:0008006" key="11">
    <source>
        <dbReference type="Google" id="ProtNLM"/>
    </source>
</evidence>
<dbReference type="PRINTS" id="PR00385">
    <property type="entry name" value="P450"/>
</dbReference>
<keyword evidence="10" id="KW-1185">Reference proteome</keyword>
<dbReference type="PANTHER" id="PTHR24298:SF892">
    <property type="entry name" value="CYTOCHROME P450 89A2"/>
    <property type="match status" value="1"/>
</dbReference>
<dbReference type="InterPro" id="IPR002401">
    <property type="entry name" value="Cyt_P450_E_grp-I"/>
</dbReference>
<dbReference type="PRINTS" id="PR00463">
    <property type="entry name" value="EP450I"/>
</dbReference>
<feature type="binding site" description="axial binding residue" evidence="6">
    <location>
        <position position="451"/>
    </location>
    <ligand>
        <name>heme</name>
        <dbReference type="ChEBI" id="CHEBI:30413"/>
    </ligand>
    <ligandPart>
        <name>Fe</name>
        <dbReference type="ChEBI" id="CHEBI:18248"/>
    </ligandPart>
</feature>
<feature type="transmembrane region" description="Helical" evidence="8">
    <location>
        <begin position="6"/>
        <end position="25"/>
    </location>
</feature>
<keyword evidence="4 8" id="KW-1133">Transmembrane helix</keyword>
<comment type="similarity">
    <text evidence="7">Belongs to the cytochrome P450 family.</text>
</comment>
<dbReference type="Gene3D" id="1.10.630.10">
    <property type="entry name" value="Cytochrome P450"/>
    <property type="match status" value="1"/>
</dbReference>
<keyword evidence="6 7" id="KW-0349">Heme</keyword>
<dbReference type="GO" id="GO:0016709">
    <property type="term" value="F:oxidoreductase activity, acting on paired donors, with incorporation or reduction of molecular oxygen, NAD(P)H as one donor, and incorporation of one atom of oxygen"/>
    <property type="evidence" value="ECO:0007669"/>
    <property type="project" value="TreeGrafter"/>
</dbReference>
<dbReference type="SUPFAM" id="SSF48264">
    <property type="entry name" value="Cytochrome P450"/>
    <property type="match status" value="1"/>
</dbReference>
<evidence type="ECO:0000313" key="10">
    <source>
        <dbReference type="Proteomes" id="UP001231189"/>
    </source>
</evidence>
<keyword evidence="2 8" id="KW-0812">Transmembrane</keyword>
<dbReference type="EMBL" id="JAUUTY010000002">
    <property type="protein sequence ID" value="KAK1683277.1"/>
    <property type="molecule type" value="Genomic_DNA"/>
</dbReference>
<dbReference type="Pfam" id="PF00067">
    <property type="entry name" value="p450"/>
    <property type="match status" value="1"/>
</dbReference>